<comment type="caution">
    <text evidence="2">The sequence shown here is derived from an EMBL/GenBank/DDBJ whole genome shotgun (WGS) entry which is preliminary data.</text>
</comment>
<sequence length="88" mass="9548">MTQERYPTTPLKIGVTILTLVMLLAMLLVPDPVVVAFLCFSSLITAMIHFNVFESSADTNPLNRIDLAIQVTYLVASVAKAFIIGGHA</sequence>
<dbReference type="EMBL" id="JBHSSO010000016">
    <property type="protein sequence ID" value="MFC6289711.1"/>
    <property type="molecule type" value="Genomic_DNA"/>
</dbReference>
<proteinExistence type="predicted"/>
<evidence type="ECO:0000313" key="2">
    <source>
        <dbReference type="EMBL" id="MFC6289711.1"/>
    </source>
</evidence>
<evidence type="ECO:0000313" key="3">
    <source>
        <dbReference type="Proteomes" id="UP001596258"/>
    </source>
</evidence>
<dbReference type="Proteomes" id="UP001596258">
    <property type="component" value="Unassembled WGS sequence"/>
</dbReference>
<name>A0ABW1UA44_9LACO</name>
<reference evidence="3" key="1">
    <citation type="journal article" date="2019" name="Int. J. Syst. Evol. Microbiol.">
        <title>The Global Catalogue of Microorganisms (GCM) 10K type strain sequencing project: providing services to taxonomists for standard genome sequencing and annotation.</title>
        <authorList>
            <consortium name="The Broad Institute Genomics Platform"/>
            <consortium name="The Broad Institute Genome Sequencing Center for Infectious Disease"/>
            <person name="Wu L."/>
            <person name="Ma J."/>
        </authorList>
    </citation>
    <scope>NUCLEOTIDE SEQUENCE [LARGE SCALE GENOMIC DNA]</scope>
    <source>
        <strain evidence="3">CCM 8893</strain>
    </source>
</reference>
<keyword evidence="3" id="KW-1185">Reference proteome</keyword>
<evidence type="ECO:0000256" key="1">
    <source>
        <dbReference type="SAM" id="Phobius"/>
    </source>
</evidence>
<feature type="transmembrane region" description="Helical" evidence="1">
    <location>
        <begin position="12"/>
        <end position="29"/>
    </location>
</feature>
<feature type="transmembrane region" description="Helical" evidence="1">
    <location>
        <begin position="35"/>
        <end position="53"/>
    </location>
</feature>
<dbReference type="RefSeq" id="WP_125574715.1">
    <property type="nucleotide sequence ID" value="NZ_JBHSSO010000016.1"/>
</dbReference>
<keyword evidence="1" id="KW-0472">Membrane</keyword>
<keyword evidence="1" id="KW-0812">Transmembrane</keyword>
<accession>A0ABW1UA44</accession>
<gene>
    <name evidence="2" type="ORF">ACFP1M_05785</name>
</gene>
<protein>
    <submittedName>
        <fullName evidence="2">Uncharacterized protein</fullName>
    </submittedName>
</protein>
<organism evidence="2 3">
    <name type="scientific">Levilactobacillus angrenensis</name>
    <dbReference type="NCBI Taxonomy" id="2486020"/>
    <lineage>
        <taxon>Bacteria</taxon>
        <taxon>Bacillati</taxon>
        <taxon>Bacillota</taxon>
        <taxon>Bacilli</taxon>
        <taxon>Lactobacillales</taxon>
        <taxon>Lactobacillaceae</taxon>
        <taxon>Levilactobacillus</taxon>
    </lineage>
</organism>
<keyword evidence="1" id="KW-1133">Transmembrane helix</keyword>